<accession>A0A396Z7J3</accession>
<dbReference type="EMBL" id="QHCT01000003">
    <property type="protein sequence ID" value="RHX89674.1"/>
    <property type="molecule type" value="Genomic_DNA"/>
</dbReference>
<gene>
    <name evidence="1" type="ORF">DLM75_11945</name>
</gene>
<comment type="caution">
    <text evidence="1">The sequence shown here is derived from an EMBL/GenBank/DDBJ whole genome shotgun (WGS) entry which is preliminary data.</text>
</comment>
<evidence type="ECO:0000313" key="2">
    <source>
        <dbReference type="Proteomes" id="UP000265798"/>
    </source>
</evidence>
<protein>
    <submittedName>
        <fullName evidence="1">Uncharacterized protein</fullName>
    </submittedName>
</protein>
<evidence type="ECO:0000313" key="1">
    <source>
        <dbReference type="EMBL" id="RHX89674.1"/>
    </source>
</evidence>
<dbReference type="AlphaFoldDB" id="A0A396Z7J3"/>
<reference evidence="2" key="1">
    <citation type="submission" date="2018-05" db="EMBL/GenBank/DDBJ databases">
        <title>Leptospira yasudae sp. nov. and Leptospira stimsonii sp. nov., two pathogenic species of the genus Leptospira isolated from environmental sources.</title>
        <authorList>
            <person name="Casanovas-Massana A."/>
            <person name="Hamond C."/>
            <person name="Santos L.A."/>
            <person name="Hacker K.P."/>
            <person name="Balassiano I."/>
            <person name="Medeiros M.A."/>
            <person name="Reis M.G."/>
            <person name="Ko A.I."/>
            <person name="Wunder E.A."/>
        </authorList>
    </citation>
    <scope>NUCLEOTIDE SEQUENCE [LARGE SCALE GENOMIC DNA]</scope>
    <source>
        <strain evidence="2">Yale</strain>
    </source>
</reference>
<name>A0A396Z7J3_9LEPT</name>
<proteinExistence type="predicted"/>
<sequence>MLGGIFESTFMDFLNVLFSLRIWFYKRVTWSQRTSLTGPVECLFRERFKSMIRSEGLISQFAPNRRIGYFSIRITKNVLF</sequence>
<organism evidence="1 2">
    <name type="scientific">Leptospira stimsonii</name>
    <dbReference type="NCBI Taxonomy" id="2202203"/>
    <lineage>
        <taxon>Bacteria</taxon>
        <taxon>Pseudomonadati</taxon>
        <taxon>Spirochaetota</taxon>
        <taxon>Spirochaetia</taxon>
        <taxon>Leptospirales</taxon>
        <taxon>Leptospiraceae</taxon>
        <taxon>Leptospira</taxon>
    </lineage>
</organism>
<dbReference type="Proteomes" id="UP000265798">
    <property type="component" value="Unassembled WGS sequence"/>
</dbReference>